<dbReference type="PROSITE" id="PS50921">
    <property type="entry name" value="ANTAR"/>
    <property type="match status" value="1"/>
</dbReference>
<accession>A0ABW7QQM9</accession>
<dbReference type="InterPro" id="IPR036388">
    <property type="entry name" value="WH-like_DNA-bd_sf"/>
</dbReference>
<dbReference type="SUPFAM" id="SSF52172">
    <property type="entry name" value="CheY-like"/>
    <property type="match status" value="1"/>
</dbReference>
<dbReference type="Pfam" id="PF03861">
    <property type="entry name" value="ANTAR"/>
    <property type="match status" value="1"/>
</dbReference>
<feature type="domain" description="ANTAR" evidence="2">
    <location>
        <begin position="28"/>
        <end position="89"/>
    </location>
</feature>
<feature type="region of interest" description="Disordered" evidence="1">
    <location>
        <begin position="1"/>
        <end position="27"/>
    </location>
</feature>
<dbReference type="Gene3D" id="1.10.10.10">
    <property type="entry name" value="Winged helix-like DNA-binding domain superfamily/Winged helix DNA-binding domain"/>
    <property type="match status" value="1"/>
</dbReference>
<dbReference type="SMART" id="SM01012">
    <property type="entry name" value="ANTAR"/>
    <property type="match status" value="1"/>
</dbReference>
<evidence type="ECO:0000313" key="4">
    <source>
        <dbReference type="Proteomes" id="UP001610818"/>
    </source>
</evidence>
<comment type="caution">
    <text evidence="3">The sequence shown here is derived from an EMBL/GenBank/DDBJ whole genome shotgun (WGS) entry which is preliminary data.</text>
</comment>
<name>A0ABW7QQM9_9ACTN</name>
<evidence type="ECO:0000256" key="1">
    <source>
        <dbReference type="SAM" id="MobiDB-lite"/>
    </source>
</evidence>
<evidence type="ECO:0000313" key="3">
    <source>
        <dbReference type="EMBL" id="MFH8547289.1"/>
    </source>
</evidence>
<dbReference type="EMBL" id="JBIRGQ010000003">
    <property type="protein sequence ID" value="MFH8547289.1"/>
    <property type="molecule type" value="Genomic_DNA"/>
</dbReference>
<organism evidence="3 4">
    <name type="scientific">Streptomyces longisporoflavus</name>
    <dbReference type="NCBI Taxonomy" id="28044"/>
    <lineage>
        <taxon>Bacteria</taxon>
        <taxon>Bacillati</taxon>
        <taxon>Actinomycetota</taxon>
        <taxon>Actinomycetes</taxon>
        <taxon>Kitasatosporales</taxon>
        <taxon>Streptomycetaceae</taxon>
        <taxon>Streptomyces</taxon>
    </lineage>
</organism>
<dbReference type="InterPro" id="IPR011006">
    <property type="entry name" value="CheY-like_superfamily"/>
</dbReference>
<evidence type="ECO:0000259" key="2">
    <source>
        <dbReference type="PROSITE" id="PS50921"/>
    </source>
</evidence>
<feature type="compositionally biased region" description="Low complexity" evidence="1">
    <location>
        <begin position="1"/>
        <end position="22"/>
    </location>
</feature>
<dbReference type="RefSeq" id="WP_397713288.1">
    <property type="nucleotide sequence ID" value="NZ_JBIRGN010000003.1"/>
</dbReference>
<gene>
    <name evidence="3" type="ORF">ACH4F9_20005</name>
</gene>
<dbReference type="InterPro" id="IPR005561">
    <property type="entry name" value="ANTAR"/>
</dbReference>
<protein>
    <submittedName>
        <fullName evidence="3">ANTAR domain-containing protein</fullName>
    </submittedName>
</protein>
<sequence length="123" mass="13312">MSTDANTSATSMSATSTSAPAAGENEAVAELQGEVEQLRQAVWAHATVDQAIGVIVALGRLSPEAAWDVIRNASMHTNTKLRDVAQQIITFATTGDVPKEFRREIKRQMQREQESAARTTAEQ</sequence>
<keyword evidence="4" id="KW-1185">Reference proteome</keyword>
<reference evidence="3 4" key="1">
    <citation type="submission" date="2024-10" db="EMBL/GenBank/DDBJ databases">
        <title>The Natural Products Discovery Center: Release of the First 8490 Sequenced Strains for Exploring Actinobacteria Biosynthetic Diversity.</title>
        <authorList>
            <person name="Kalkreuter E."/>
            <person name="Kautsar S.A."/>
            <person name="Yang D."/>
            <person name="Bader C.D."/>
            <person name="Teijaro C.N."/>
            <person name="Fluegel L."/>
            <person name="Davis C.M."/>
            <person name="Simpson J.R."/>
            <person name="Lauterbach L."/>
            <person name="Steele A.D."/>
            <person name="Gui C."/>
            <person name="Meng S."/>
            <person name="Li G."/>
            <person name="Viehrig K."/>
            <person name="Ye F."/>
            <person name="Su P."/>
            <person name="Kiefer A.F."/>
            <person name="Nichols A."/>
            <person name="Cepeda A.J."/>
            <person name="Yan W."/>
            <person name="Fan B."/>
            <person name="Jiang Y."/>
            <person name="Adhikari A."/>
            <person name="Zheng C.-J."/>
            <person name="Schuster L."/>
            <person name="Cowan T.M."/>
            <person name="Smanski M.J."/>
            <person name="Chevrette M.G."/>
            <person name="De Carvalho L.P.S."/>
            <person name="Shen B."/>
        </authorList>
    </citation>
    <scope>NUCLEOTIDE SEQUENCE [LARGE SCALE GENOMIC DNA]</scope>
    <source>
        <strain evidence="3 4">NPDC017990</strain>
    </source>
</reference>
<proteinExistence type="predicted"/>
<dbReference type="Proteomes" id="UP001610818">
    <property type="component" value="Unassembled WGS sequence"/>
</dbReference>